<accession>A0A3M8SV12</accession>
<keyword evidence="1" id="KW-1133">Transmembrane helix</keyword>
<sequence>MTEPAEPAGADAVGAATVGASVSPRQPSLVAKACSALHWLLGWPAYLLLMVWYLRALSGTSPGLVMAGLVAIGPVYVAVVAVHEFGHWLVARALGLRPLQVRIARWTLQPRRVGVRMRVLPRGEGWDGYVVVHPKPGVTTEREWVALLLAGAGANLVAMLVCGVWAGASDGAFSVLLNLFALMNLQTAISALVPTAKPRPNDGLMAWQLMRGGRLSVPGDEFALLNARSVHGVTADQLPEHELAALGRQPAPMPLFHDWLRLKAAQNRGDWAAAVALAPQIERNEAAMPPAMRELLDGASMALRVELAFSAAMLSRCPQPLETLPRGKGELWELPHLPPRLQALKAALAGDVAGCERALERSRRMADNSVDLSLRRSEKRLRAAVRAVLPAQ</sequence>
<comment type="caution">
    <text evidence="2">The sequence shown here is derived from an EMBL/GenBank/DDBJ whole genome shotgun (WGS) entry which is preliminary data.</text>
</comment>
<evidence type="ECO:0000256" key="1">
    <source>
        <dbReference type="SAM" id="Phobius"/>
    </source>
</evidence>
<feature type="transmembrane region" description="Helical" evidence="1">
    <location>
        <begin position="36"/>
        <end position="54"/>
    </location>
</feature>
<reference evidence="2 3" key="1">
    <citation type="submission" date="2018-11" db="EMBL/GenBank/DDBJ databases">
        <title>Lysobacter cryohumiis sp. nov., isolated from soil in the Tianshan Mountains, Xinjiang, China.</title>
        <authorList>
            <person name="Luo Y."/>
            <person name="Sheng H."/>
        </authorList>
    </citation>
    <scope>NUCLEOTIDE SEQUENCE [LARGE SCALE GENOMIC DNA]</scope>
    <source>
        <strain evidence="2 3">ZS60</strain>
    </source>
</reference>
<dbReference type="AlphaFoldDB" id="A0A3M8SV12"/>
<protein>
    <submittedName>
        <fullName evidence="2">M50 family peptidase</fullName>
    </submittedName>
</protein>
<dbReference type="OrthoDB" id="6009120at2"/>
<keyword evidence="1" id="KW-0812">Transmembrane</keyword>
<feature type="transmembrane region" description="Helical" evidence="1">
    <location>
        <begin position="172"/>
        <end position="193"/>
    </location>
</feature>
<evidence type="ECO:0000313" key="3">
    <source>
        <dbReference type="Proteomes" id="UP000267049"/>
    </source>
</evidence>
<organism evidence="2 3">
    <name type="scientific">Montanilutibacter psychrotolerans</name>
    <dbReference type="NCBI Taxonomy" id="1327343"/>
    <lineage>
        <taxon>Bacteria</taxon>
        <taxon>Pseudomonadati</taxon>
        <taxon>Pseudomonadota</taxon>
        <taxon>Gammaproteobacteria</taxon>
        <taxon>Lysobacterales</taxon>
        <taxon>Lysobacteraceae</taxon>
        <taxon>Montanilutibacter</taxon>
    </lineage>
</organism>
<feature type="transmembrane region" description="Helical" evidence="1">
    <location>
        <begin position="66"/>
        <end position="90"/>
    </location>
</feature>
<dbReference type="CDD" id="cd05709">
    <property type="entry name" value="S2P-M50"/>
    <property type="match status" value="1"/>
</dbReference>
<dbReference type="Proteomes" id="UP000267049">
    <property type="component" value="Unassembled WGS sequence"/>
</dbReference>
<keyword evidence="1" id="KW-0472">Membrane</keyword>
<dbReference type="EMBL" id="RIBS01000002">
    <property type="protein sequence ID" value="RNF85171.1"/>
    <property type="molecule type" value="Genomic_DNA"/>
</dbReference>
<feature type="transmembrane region" description="Helical" evidence="1">
    <location>
        <begin position="144"/>
        <end position="166"/>
    </location>
</feature>
<dbReference type="RefSeq" id="WP_123086957.1">
    <property type="nucleotide sequence ID" value="NZ_RIBS01000002.1"/>
</dbReference>
<keyword evidence="3" id="KW-1185">Reference proteome</keyword>
<evidence type="ECO:0000313" key="2">
    <source>
        <dbReference type="EMBL" id="RNF85171.1"/>
    </source>
</evidence>
<proteinExistence type="predicted"/>
<name>A0A3M8SV12_9GAMM</name>
<gene>
    <name evidence="2" type="ORF">EER27_05190</name>
</gene>